<dbReference type="PANTHER" id="PTHR42899:SF1">
    <property type="entry name" value="SPERMATOGENESIS-ASSOCIATED PROTEIN 20"/>
    <property type="match status" value="1"/>
</dbReference>
<dbReference type="PIRSF" id="PIRSF006402">
    <property type="entry name" value="UCP006402_thioredoxin"/>
    <property type="match status" value="1"/>
</dbReference>
<dbReference type="SUPFAM" id="SSF52833">
    <property type="entry name" value="Thioredoxin-like"/>
    <property type="match status" value="1"/>
</dbReference>
<protein>
    <recommendedName>
        <fullName evidence="1">Spermatogenesis-associated protein 20-like TRX domain-containing protein</fullName>
    </recommendedName>
</protein>
<dbReference type="InterPro" id="IPR008928">
    <property type="entry name" value="6-hairpin_glycosidase_sf"/>
</dbReference>
<sequence length="677" mass="79373">MKNLTNNLAKESSPYLLQHANNPVHWQAWDKNLLNQKKLLLISIGYSACHWCHVMEKECFEDNEVASVMNENFINIKIDREERPDLDHVYMQALQAMTGRGGWPLNVVALPDGRPIWASTYLPKKNWMGTLFQLKDLYKSAPEKMYEYAEKLEKGLQQLNIIDPSNEKEEFSTSFIDEVLKKWRENFDHLHGGMKGAPKFLMPNNYHFLLRYGAQLQHKEIVEFVEFSLTKMIYGGIYDTLGGGFSRYSVDERWHIPHFEKMLYDNAQMISLLSDAYLVTKNPLFKETAIKTLAFLEEEFHAEENGFYSALDADSVDEKNQSKEGAFYTWKKKELEEILQDDFQIFAEYYNVNHTGYWEEGNYVFIRTKSAEEIAEQFSTTTRELEKIISRCKKKLISVRKKKAKPGLDTKILTSWNALTITAYCDAYRVFQNEKYIEIAENTLNFLWENRFKNGTITRSFKKNNEEISGCLDDYAFLIEACLKFYENTFQEKWISRAKTLTDYCLSYFFDEDKNVFFYTSSKEDGLFIKTIETEDNVIPSSNSAMAKNLGQLSKIYRNKEYEKISKTLLKNIQPRINEYPMGYSNWLMLFMNYSSSTFELLFSGENFKENLKSIHKHYLPQLLKVGKNKNISEKLPILKYNEDSQKNSLLLCTEDRCFLPTDSLKIVLKSIRNTEH</sequence>
<dbReference type="EMBL" id="JAVDQA010000001">
    <property type="protein sequence ID" value="MDR6300193.1"/>
    <property type="molecule type" value="Genomic_DNA"/>
</dbReference>
<dbReference type="Proteomes" id="UP001257659">
    <property type="component" value="Unassembled WGS sequence"/>
</dbReference>
<proteinExistence type="predicted"/>
<dbReference type="PANTHER" id="PTHR42899">
    <property type="entry name" value="SPERMATOGENESIS-ASSOCIATED PROTEIN 20"/>
    <property type="match status" value="1"/>
</dbReference>
<evidence type="ECO:0000313" key="3">
    <source>
        <dbReference type="Proteomes" id="UP001257659"/>
    </source>
</evidence>
<dbReference type="SUPFAM" id="SSF48208">
    <property type="entry name" value="Six-hairpin glycosidases"/>
    <property type="match status" value="1"/>
</dbReference>
<organism evidence="2 3">
    <name type="scientific">Mesonia maritima</name>
    <dbReference type="NCBI Taxonomy" id="1793873"/>
    <lineage>
        <taxon>Bacteria</taxon>
        <taxon>Pseudomonadati</taxon>
        <taxon>Bacteroidota</taxon>
        <taxon>Flavobacteriia</taxon>
        <taxon>Flavobacteriales</taxon>
        <taxon>Flavobacteriaceae</taxon>
        <taxon>Mesonia</taxon>
    </lineage>
</organism>
<dbReference type="InterPro" id="IPR024705">
    <property type="entry name" value="Ssp411"/>
</dbReference>
<dbReference type="RefSeq" id="WP_309727095.1">
    <property type="nucleotide sequence ID" value="NZ_JAVDQA010000001.1"/>
</dbReference>
<dbReference type="InterPro" id="IPR012341">
    <property type="entry name" value="6hp_glycosidase-like_sf"/>
</dbReference>
<evidence type="ECO:0000259" key="1">
    <source>
        <dbReference type="Pfam" id="PF03190"/>
    </source>
</evidence>
<gene>
    <name evidence="2" type="ORF">GGR31_000809</name>
</gene>
<feature type="domain" description="Spermatogenesis-associated protein 20-like TRX" evidence="1">
    <location>
        <begin position="5"/>
        <end position="155"/>
    </location>
</feature>
<name>A0ABU1K6I0_9FLAO</name>
<dbReference type="InterPro" id="IPR004879">
    <property type="entry name" value="Ssp411-like_TRX"/>
</dbReference>
<keyword evidence="3" id="KW-1185">Reference proteome</keyword>
<dbReference type="Pfam" id="PF03190">
    <property type="entry name" value="Thioredox_DsbH"/>
    <property type="match status" value="1"/>
</dbReference>
<comment type="caution">
    <text evidence="2">The sequence shown here is derived from an EMBL/GenBank/DDBJ whole genome shotgun (WGS) entry which is preliminary data.</text>
</comment>
<evidence type="ECO:0000313" key="2">
    <source>
        <dbReference type="EMBL" id="MDR6300193.1"/>
    </source>
</evidence>
<accession>A0ABU1K6I0</accession>
<dbReference type="Gene3D" id="3.40.30.10">
    <property type="entry name" value="Glutaredoxin"/>
    <property type="match status" value="1"/>
</dbReference>
<dbReference type="Gene3D" id="1.50.10.20">
    <property type="match status" value="1"/>
</dbReference>
<reference evidence="2 3" key="1">
    <citation type="submission" date="2023-07" db="EMBL/GenBank/DDBJ databases">
        <title>Genomic Encyclopedia of Type Strains, Phase IV (KMG-IV): sequencing the most valuable type-strain genomes for metagenomic binning, comparative biology and taxonomic classification.</title>
        <authorList>
            <person name="Goeker M."/>
        </authorList>
    </citation>
    <scope>NUCLEOTIDE SEQUENCE [LARGE SCALE GENOMIC DNA]</scope>
    <source>
        <strain evidence="2 3">DSM 102814</strain>
    </source>
</reference>
<dbReference type="InterPro" id="IPR036249">
    <property type="entry name" value="Thioredoxin-like_sf"/>
</dbReference>
<dbReference type="Gene3D" id="1.50.10.10">
    <property type="match status" value="1"/>
</dbReference>